<evidence type="ECO:0000259" key="2">
    <source>
        <dbReference type="PROSITE" id="PS51471"/>
    </source>
</evidence>
<gene>
    <name evidence="3" type="ORF">FHU10_4646</name>
</gene>
<keyword evidence="1" id="KW-0479">Metal-binding</keyword>
<dbReference type="AlphaFoldDB" id="A0A542BPH7"/>
<dbReference type="GO" id="GO:0046872">
    <property type="term" value="F:metal ion binding"/>
    <property type="evidence" value="ECO:0007669"/>
    <property type="project" value="UniProtKB-KW"/>
</dbReference>
<reference evidence="3" key="2">
    <citation type="submission" date="2019-08" db="EMBL/GenBank/DDBJ databases">
        <title>Investigation of anaerobic lignin degradation for improved lignocellulosic biofuels.</title>
        <authorList>
            <person name="Deangelis K.PhD."/>
        </authorList>
    </citation>
    <scope>NUCLEOTIDE SEQUENCE [LARGE SCALE GENOMIC DNA]</scope>
    <source>
        <strain evidence="3">128R</strain>
    </source>
</reference>
<dbReference type="InterPro" id="IPR005123">
    <property type="entry name" value="Oxoglu/Fe-dep_dioxygenase_dom"/>
</dbReference>
<dbReference type="OrthoDB" id="8985754at2"/>
<sequence>MMKLPTNLPTYATGLKQVLTALRAKPPVCGINPEDFEWQTSYAIQQDSNNLISLKELGYSLKDYEDSILAMTSFKGPCKILTNAGEILLREICLNLEIYARSSNFIISKRTRAADSHSKFIYDMIRDRNFLLNLSKIAQAPLIPHLIRNAATQVNYYYPEDDDCQDKKIAKWHVDGMNFVFNILLSDVAEFEGGDFIYFKGPASQFSLRQNDDLVMTSPSKHIGDTIYVHGSKVFHAVTPVTKGKRVSIILSMYCPYLPEMDSNTFWHVAGDDGVPATLKSWGAFKTAKKRGHAAYSSIGCAPITWEDLA</sequence>
<dbReference type="PROSITE" id="PS51471">
    <property type="entry name" value="FE2OG_OXY"/>
    <property type="match status" value="1"/>
</dbReference>
<keyword evidence="1" id="KW-0560">Oxidoreductase</keyword>
<proteinExistence type="inferred from homology"/>
<comment type="caution">
    <text evidence="3">The sequence shown here is derived from an EMBL/GenBank/DDBJ whole genome shotgun (WGS) entry which is preliminary data.</text>
</comment>
<dbReference type="PANTHER" id="PTHR41677:SF1">
    <property type="entry name" value="FE2OG DIOXYGENASE DOMAIN-CONTAINING PROTEIN"/>
    <property type="match status" value="1"/>
</dbReference>
<dbReference type="EMBL" id="VISQ01000001">
    <property type="protein sequence ID" value="TVZ71986.1"/>
    <property type="molecule type" value="Genomic_DNA"/>
</dbReference>
<name>A0A542BPH7_SERFO</name>
<protein>
    <recommendedName>
        <fullName evidence="2">Fe2OG dioxygenase domain-containing protein</fullName>
    </recommendedName>
</protein>
<evidence type="ECO:0000313" key="3">
    <source>
        <dbReference type="EMBL" id="TVZ71986.1"/>
    </source>
</evidence>
<dbReference type="PANTHER" id="PTHR41677">
    <property type="entry name" value="YALI0B19030P"/>
    <property type="match status" value="1"/>
</dbReference>
<keyword evidence="1" id="KW-0408">Iron</keyword>
<reference evidence="3" key="1">
    <citation type="submission" date="2019-06" db="EMBL/GenBank/DDBJ databases">
        <authorList>
            <person name="Deangelis K."/>
            <person name="Huntemann M."/>
            <person name="Clum A."/>
            <person name="Pillay M."/>
            <person name="Palaniappan K."/>
            <person name="Varghese N."/>
            <person name="Mikhailova N."/>
            <person name="Stamatis D."/>
            <person name="Reddy T."/>
            <person name="Daum C."/>
            <person name="Shapiro N."/>
            <person name="Ivanova N."/>
            <person name="Kyrpides N."/>
            <person name="Woyke T."/>
        </authorList>
    </citation>
    <scope>NUCLEOTIDE SEQUENCE [LARGE SCALE GENOMIC DNA]</scope>
    <source>
        <strain evidence="3">128R</strain>
    </source>
</reference>
<evidence type="ECO:0000256" key="1">
    <source>
        <dbReference type="RuleBase" id="RU003682"/>
    </source>
</evidence>
<dbReference type="Gene3D" id="2.60.120.620">
    <property type="entry name" value="q2cbj1_9rhob like domain"/>
    <property type="match status" value="1"/>
</dbReference>
<dbReference type="GO" id="GO:0016491">
    <property type="term" value="F:oxidoreductase activity"/>
    <property type="evidence" value="ECO:0007669"/>
    <property type="project" value="UniProtKB-KW"/>
</dbReference>
<comment type="similarity">
    <text evidence="1">Belongs to the iron/ascorbate-dependent oxidoreductase family.</text>
</comment>
<accession>A0A542BPH7</accession>
<feature type="domain" description="Fe2OG dioxygenase" evidence="2">
    <location>
        <begin position="148"/>
        <end position="270"/>
    </location>
</feature>
<organism evidence="3">
    <name type="scientific">Serratia fonticola</name>
    <dbReference type="NCBI Taxonomy" id="47917"/>
    <lineage>
        <taxon>Bacteria</taxon>
        <taxon>Pseudomonadati</taxon>
        <taxon>Pseudomonadota</taxon>
        <taxon>Gammaproteobacteria</taxon>
        <taxon>Enterobacterales</taxon>
        <taxon>Yersiniaceae</taxon>
        <taxon>Serratia</taxon>
    </lineage>
</organism>